<dbReference type="SMART" id="SM00450">
    <property type="entry name" value="RHOD"/>
    <property type="match status" value="1"/>
</dbReference>
<dbReference type="PANTHER" id="PTHR34209:SF3">
    <property type="entry name" value="RHODANESE_CELL CYCLE CONTROL PHOSPHATASE SUPERFAMILY PROTEIN"/>
    <property type="match status" value="1"/>
</dbReference>
<feature type="compositionally biased region" description="Polar residues" evidence="1">
    <location>
        <begin position="656"/>
        <end position="670"/>
    </location>
</feature>
<dbReference type="InterPro" id="IPR044690">
    <property type="entry name" value="CAS_plant"/>
</dbReference>
<dbReference type="Proteomes" id="UP000243459">
    <property type="component" value="Chromosome 4"/>
</dbReference>
<protein>
    <recommendedName>
        <fullName evidence="2">Rhodanese domain-containing protein</fullName>
    </recommendedName>
</protein>
<evidence type="ECO:0000313" key="3">
    <source>
        <dbReference type="EMBL" id="ONK72392.1"/>
    </source>
</evidence>
<dbReference type="GO" id="GO:0071277">
    <property type="term" value="P:cellular response to calcium ion"/>
    <property type="evidence" value="ECO:0007669"/>
    <property type="project" value="InterPro"/>
</dbReference>
<dbReference type="SUPFAM" id="SSF52821">
    <property type="entry name" value="Rhodanese/Cell cycle control phosphatase"/>
    <property type="match status" value="1"/>
</dbReference>
<feature type="compositionally biased region" description="Basic and acidic residues" evidence="1">
    <location>
        <begin position="640"/>
        <end position="651"/>
    </location>
</feature>
<name>A0A5P1F2J1_ASPOF</name>
<dbReference type="Gramene" id="ONK72392">
    <property type="protein sequence ID" value="ONK72392"/>
    <property type="gene ID" value="A4U43_C04F18950"/>
</dbReference>
<feature type="domain" description="Rhodanese" evidence="2">
    <location>
        <begin position="404"/>
        <end position="522"/>
    </location>
</feature>
<proteinExistence type="predicted"/>
<evidence type="ECO:0000313" key="4">
    <source>
        <dbReference type="Proteomes" id="UP000243459"/>
    </source>
</evidence>
<dbReference type="InterPro" id="IPR036873">
    <property type="entry name" value="Rhodanese-like_dom_sf"/>
</dbReference>
<dbReference type="Gene3D" id="3.40.250.10">
    <property type="entry name" value="Rhodanese-like domain"/>
    <property type="match status" value="1"/>
</dbReference>
<dbReference type="CDD" id="cd00158">
    <property type="entry name" value="RHOD"/>
    <property type="match status" value="1"/>
</dbReference>
<dbReference type="GO" id="GO:0090333">
    <property type="term" value="P:regulation of stomatal closure"/>
    <property type="evidence" value="ECO:0007669"/>
    <property type="project" value="InterPro"/>
</dbReference>
<accession>A0A5P1F2J1</accession>
<evidence type="ECO:0000259" key="2">
    <source>
        <dbReference type="PROSITE" id="PS50206"/>
    </source>
</evidence>
<dbReference type="PANTHER" id="PTHR34209">
    <property type="entry name" value="RHODANESE/CELL CYCLE CONTROL PHOSPHATASE SUPERFAMILY PROTEIN"/>
    <property type="match status" value="1"/>
</dbReference>
<dbReference type="GO" id="GO:0009704">
    <property type="term" value="P:de-etiolation"/>
    <property type="evidence" value="ECO:0007669"/>
    <property type="project" value="InterPro"/>
</dbReference>
<reference evidence="4" key="1">
    <citation type="journal article" date="2017" name="Nat. Commun.">
        <title>The asparagus genome sheds light on the origin and evolution of a young Y chromosome.</title>
        <authorList>
            <person name="Harkess A."/>
            <person name="Zhou J."/>
            <person name="Xu C."/>
            <person name="Bowers J.E."/>
            <person name="Van der Hulst R."/>
            <person name="Ayyampalayam S."/>
            <person name="Mercati F."/>
            <person name="Riccardi P."/>
            <person name="McKain M.R."/>
            <person name="Kakrana A."/>
            <person name="Tang H."/>
            <person name="Ray J."/>
            <person name="Groenendijk J."/>
            <person name="Arikit S."/>
            <person name="Mathioni S.M."/>
            <person name="Nakano M."/>
            <person name="Shan H."/>
            <person name="Telgmann-Rauber A."/>
            <person name="Kanno A."/>
            <person name="Yue Z."/>
            <person name="Chen H."/>
            <person name="Li W."/>
            <person name="Chen Y."/>
            <person name="Xu X."/>
            <person name="Zhang Y."/>
            <person name="Luo S."/>
            <person name="Chen H."/>
            <person name="Gao J."/>
            <person name="Mao Z."/>
            <person name="Pires J.C."/>
            <person name="Luo M."/>
            <person name="Kudrna D."/>
            <person name="Wing R.A."/>
            <person name="Meyers B.C."/>
            <person name="Yi K."/>
            <person name="Kong H."/>
            <person name="Lavrijsen P."/>
            <person name="Sunseri F."/>
            <person name="Falavigna A."/>
            <person name="Ye Y."/>
            <person name="Leebens-Mack J.H."/>
            <person name="Chen G."/>
        </authorList>
    </citation>
    <scope>NUCLEOTIDE SEQUENCE [LARGE SCALE GENOMIC DNA]</scope>
    <source>
        <strain evidence="4">cv. DH0086</strain>
    </source>
</reference>
<dbReference type="PROSITE" id="PS50206">
    <property type="entry name" value="RHODANESE_3"/>
    <property type="match status" value="1"/>
</dbReference>
<dbReference type="OrthoDB" id="551300at2759"/>
<organism evidence="3 4">
    <name type="scientific">Asparagus officinalis</name>
    <name type="common">Garden asparagus</name>
    <dbReference type="NCBI Taxonomy" id="4686"/>
    <lineage>
        <taxon>Eukaryota</taxon>
        <taxon>Viridiplantae</taxon>
        <taxon>Streptophyta</taxon>
        <taxon>Embryophyta</taxon>
        <taxon>Tracheophyta</taxon>
        <taxon>Spermatophyta</taxon>
        <taxon>Magnoliopsida</taxon>
        <taxon>Liliopsida</taxon>
        <taxon>Asparagales</taxon>
        <taxon>Asparagaceae</taxon>
        <taxon>Asparagoideae</taxon>
        <taxon>Asparagus</taxon>
    </lineage>
</organism>
<gene>
    <name evidence="3" type="ORF">A4U43_C04F18950</name>
</gene>
<dbReference type="OMA" id="TIGLTYW"/>
<dbReference type="InterPro" id="IPR001763">
    <property type="entry name" value="Rhodanese-like_dom"/>
</dbReference>
<dbReference type="Pfam" id="PF00581">
    <property type="entry name" value="Rhodanese"/>
    <property type="match status" value="1"/>
</dbReference>
<feature type="region of interest" description="Disordered" evidence="1">
    <location>
        <begin position="625"/>
        <end position="678"/>
    </location>
</feature>
<dbReference type="AlphaFoldDB" id="A0A5P1F2J1"/>
<keyword evidence="4" id="KW-1185">Reference proteome</keyword>
<evidence type="ECO:0000256" key="1">
    <source>
        <dbReference type="SAM" id="MobiDB-lite"/>
    </source>
</evidence>
<sequence length="678" mass="73789">MLLSVCSAAPSSPSHLQVSFHAGSRAFYHFHKAIEDGRIIEDRPFCIRDGIHAQEISFRTHGTRFMHSLVVERTDNSGSADSSIFSPYPNEFDDIVRGFPNEVIDNLPENLSCSVGEGNGLHSLTGDLKYVENSEIELPSNAGSFGSEFQSYPDSVPRSVDKLIESTSSESSVFTDRVMSTNDQIPMSTTESLNVKESVDNFLSQVTESLDMSIDRAQDAVKSSYDSFVSSYTDAVKSMTESFDNAVSGVFSSADNSRESASSEFAGFSIQIKEIFSKTGTLATDILRRAIIIVEDSLSNAATFVVYSYGSVKSLLPPDFKNAINVSEEKATDILRPFGAAIQQIYVIIEGFEKNIGLDPSDPLVPFLLFLGSSATIGISYWFFTYGGYSGDLAPELTLEMLKNEENAVLIDVRPEDLRERDGLPDLRRSARSKYASVTLPELDGSLRKLLKGGKDIDDALIAVVIRNLKLVKNGSKVIVMDASGGRSKAIARSLKKLGVKNSYLVQGGFKSWVGKGLRVKELKSETALSVLNEEVEAILEDIKPTPTLIIGYGLGIVIAGFAVLEWEKTLQVIGLIGLAQTLYRRFASYEDSEEFKHDVRLLLTPVTVGVQAVSWAAGKLEPNKIGLPTSPSSTSVQDRVLKAAAKHESQPADANDSQGLPTETSSPDNENLDLSEA</sequence>
<dbReference type="EMBL" id="CM007384">
    <property type="protein sequence ID" value="ONK72392.1"/>
    <property type="molecule type" value="Genomic_DNA"/>
</dbReference>